<evidence type="ECO:0000259" key="1">
    <source>
        <dbReference type="PROSITE" id="PS50405"/>
    </source>
</evidence>
<dbReference type="InterPro" id="IPR010987">
    <property type="entry name" value="Glutathione-S-Trfase_C-like"/>
</dbReference>
<dbReference type="InterPro" id="IPR036249">
    <property type="entry name" value="Thioredoxin-like_sf"/>
</dbReference>
<dbReference type="Gene3D" id="3.40.30.10">
    <property type="entry name" value="Glutaredoxin"/>
    <property type="match status" value="1"/>
</dbReference>
<reference evidence="2" key="1">
    <citation type="submission" date="2021-09" db="EMBL/GenBank/DDBJ databases">
        <authorList>
            <person name="Martin H S."/>
        </authorList>
    </citation>
    <scope>NUCLEOTIDE SEQUENCE</scope>
</reference>
<dbReference type="Gene3D" id="1.20.1050.130">
    <property type="match status" value="1"/>
</dbReference>
<dbReference type="GO" id="GO:0006749">
    <property type="term" value="P:glutathione metabolic process"/>
    <property type="evidence" value="ECO:0007669"/>
    <property type="project" value="TreeGrafter"/>
</dbReference>
<dbReference type="PROSITE" id="PS50405">
    <property type="entry name" value="GST_CTER"/>
    <property type="match status" value="1"/>
</dbReference>
<dbReference type="SUPFAM" id="SSF52833">
    <property type="entry name" value="Thioredoxin-like"/>
    <property type="match status" value="1"/>
</dbReference>
<dbReference type="SUPFAM" id="SSF47616">
    <property type="entry name" value="GST C-terminal domain-like"/>
    <property type="match status" value="1"/>
</dbReference>
<protein>
    <submittedName>
        <fullName evidence="2">(African queen) hypothetical protein</fullName>
    </submittedName>
</protein>
<organism evidence="2 3">
    <name type="scientific">Danaus chrysippus</name>
    <name type="common">African queen</name>
    <dbReference type="NCBI Taxonomy" id="151541"/>
    <lineage>
        <taxon>Eukaryota</taxon>
        <taxon>Metazoa</taxon>
        <taxon>Ecdysozoa</taxon>
        <taxon>Arthropoda</taxon>
        <taxon>Hexapoda</taxon>
        <taxon>Insecta</taxon>
        <taxon>Pterygota</taxon>
        <taxon>Neoptera</taxon>
        <taxon>Endopterygota</taxon>
        <taxon>Lepidoptera</taxon>
        <taxon>Glossata</taxon>
        <taxon>Ditrysia</taxon>
        <taxon>Papilionoidea</taxon>
        <taxon>Nymphalidae</taxon>
        <taxon>Danainae</taxon>
        <taxon>Danaini</taxon>
        <taxon>Danaina</taxon>
        <taxon>Danaus</taxon>
        <taxon>Anosia</taxon>
    </lineage>
</organism>
<dbReference type="Pfam" id="PF00043">
    <property type="entry name" value="GST_C"/>
    <property type="match status" value="1"/>
</dbReference>
<dbReference type="AlphaFoldDB" id="A0A8J2VPX0"/>
<dbReference type="PANTHER" id="PTHR43969:SF9">
    <property type="entry name" value="GLUTATHIONE S TRANSFERASE D10, ISOFORM A-RELATED"/>
    <property type="match status" value="1"/>
</dbReference>
<keyword evidence="3" id="KW-1185">Reference proteome</keyword>
<sequence>MNLSPPACAAMMICEIHNVPVEMIDVDLMKREHYTPEFLKYAAIIEGVRKPSEKMLKEVEEAYGYLEAFLSNLKFVAGDRMTLADIAIVATVSGLRHIIAIDPKQ</sequence>
<accession>A0A8J2VPX0</accession>
<comment type="caution">
    <text evidence="2">The sequence shown here is derived from an EMBL/GenBank/DDBJ whole genome shotgun (WGS) entry which is preliminary data.</text>
</comment>
<dbReference type="GO" id="GO:0004364">
    <property type="term" value="F:glutathione transferase activity"/>
    <property type="evidence" value="ECO:0007669"/>
    <property type="project" value="TreeGrafter"/>
</dbReference>
<dbReference type="PANTHER" id="PTHR43969">
    <property type="entry name" value="GLUTATHIONE S TRANSFERASE D10, ISOFORM A-RELATED"/>
    <property type="match status" value="1"/>
</dbReference>
<dbReference type="OrthoDB" id="2309723at2759"/>
<dbReference type="EMBL" id="CAKASE010000045">
    <property type="protein sequence ID" value="CAG9560279.1"/>
    <property type="molecule type" value="Genomic_DNA"/>
</dbReference>
<gene>
    <name evidence="2" type="ORF">DCHRY22_LOCUS1971</name>
</gene>
<evidence type="ECO:0000313" key="2">
    <source>
        <dbReference type="EMBL" id="CAG9560279.1"/>
    </source>
</evidence>
<proteinExistence type="predicted"/>
<dbReference type="InterPro" id="IPR036282">
    <property type="entry name" value="Glutathione-S-Trfase_C_sf"/>
</dbReference>
<dbReference type="Proteomes" id="UP000789524">
    <property type="component" value="Unassembled WGS sequence"/>
</dbReference>
<name>A0A8J2VPX0_9NEOP</name>
<dbReference type="InterPro" id="IPR004046">
    <property type="entry name" value="GST_C"/>
</dbReference>
<feature type="domain" description="GST C-terminal" evidence="1">
    <location>
        <begin position="1"/>
        <end position="105"/>
    </location>
</feature>
<evidence type="ECO:0000313" key="3">
    <source>
        <dbReference type="Proteomes" id="UP000789524"/>
    </source>
</evidence>